<dbReference type="PROSITE" id="PS51257">
    <property type="entry name" value="PROKAR_LIPOPROTEIN"/>
    <property type="match status" value="1"/>
</dbReference>
<dbReference type="SUPFAM" id="SSF54001">
    <property type="entry name" value="Cysteine proteinases"/>
    <property type="match status" value="1"/>
</dbReference>
<evidence type="ECO:0000259" key="3">
    <source>
        <dbReference type="Pfam" id="PF01841"/>
    </source>
</evidence>
<dbReference type="AlphaFoldDB" id="A0A1D9P2R6"/>
<evidence type="ECO:0000256" key="2">
    <source>
        <dbReference type="SAM" id="SignalP"/>
    </source>
</evidence>
<dbReference type="OrthoDB" id="1817605at2"/>
<evidence type="ECO:0000313" key="4">
    <source>
        <dbReference type="EMBL" id="AOZ96888.1"/>
    </source>
</evidence>
<feature type="compositionally biased region" description="Polar residues" evidence="1">
    <location>
        <begin position="36"/>
        <end position="46"/>
    </location>
</feature>
<organism evidence="4 5">
    <name type="scientific">Butyrivibrio hungatei</name>
    <dbReference type="NCBI Taxonomy" id="185008"/>
    <lineage>
        <taxon>Bacteria</taxon>
        <taxon>Bacillati</taxon>
        <taxon>Bacillota</taxon>
        <taxon>Clostridia</taxon>
        <taxon>Lachnospirales</taxon>
        <taxon>Lachnospiraceae</taxon>
        <taxon>Butyrivibrio</taxon>
    </lineage>
</organism>
<sequence>MKFHRFFLNKKILIPVIGSLIISSILAGCSEEAETPRSSSTASTLPSEEAEHVKGTRDNTPVCLVPEASGTVIYENEFAVLDASNSAEGYVMVRYIGSSPKVKLQITGPNETTYTYNLSTSEPKDEVFPLQSGDGEYIINVFENISGTQYSMVFTKPLDVTLRDANLPFLYPNQYVDFSKDDQAIAKGAELSYSCNNDLEVVSSIYNYLIENINYDYEEAETVQSGYIPDIDEVLSTKKGICLDYAVLMSSMLRSQQIPTRMEVGYAGTAYHAWISTYIKDIGWVNGMIEFDGAKWSLMDPTFASNTGEKELRSFIGDGSNYSVKYIY</sequence>
<evidence type="ECO:0000256" key="1">
    <source>
        <dbReference type="SAM" id="MobiDB-lite"/>
    </source>
</evidence>
<feature type="domain" description="Transglutaminase-like" evidence="3">
    <location>
        <begin position="191"/>
        <end position="286"/>
    </location>
</feature>
<protein>
    <submittedName>
        <fullName evidence="4">Transglutaminase domain-containing protein</fullName>
    </submittedName>
</protein>
<evidence type="ECO:0000313" key="5">
    <source>
        <dbReference type="Proteomes" id="UP000179284"/>
    </source>
</evidence>
<accession>A0A1D9P2R6</accession>
<feature type="region of interest" description="Disordered" evidence="1">
    <location>
        <begin position="35"/>
        <end position="59"/>
    </location>
</feature>
<gene>
    <name evidence="4" type="ORF">bhn_I1855</name>
</gene>
<dbReference type="RefSeq" id="WP_071176545.1">
    <property type="nucleotide sequence ID" value="NZ_CP017831.1"/>
</dbReference>
<dbReference type="PANTHER" id="PTHR33490">
    <property type="entry name" value="BLR5614 PROTEIN-RELATED"/>
    <property type="match status" value="1"/>
</dbReference>
<reference evidence="5" key="1">
    <citation type="submission" date="2016-10" db="EMBL/GenBank/DDBJ databases">
        <title>The complete genome sequence of the rumen bacterium Butyrivibrio hungatei MB2003.</title>
        <authorList>
            <person name="Palevich N."/>
            <person name="Kelly W.J."/>
            <person name="Leahy S.C."/>
            <person name="Altermann E."/>
            <person name="Rakonjac J."/>
            <person name="Attwood G.T."/>
        </authorList>
    </citation>
    <scope>NUCLEOTIDE SEQUENCE [LARGE SCALE GENOMIC DNA]</scope>
    <source>
        <strain evidence="5">MB2003</strain>
    </source>
</reference>
<feature type="signal peptide" evidence="2">
    <location>
        <begin position="1"/>
        <end position="27"/>
    </location>
</feature>
<proteinExistence type="predicted"/>
<dbReference type="PANTHER" id="PTHR33490:SF6">
    <property type="entry name" value="SLL1049 PROTEIN"/>
    <property type="match status" value="1"/>
</dbReference>
<dbReference type="KEGG" id="bhu:bhn_I1855"/>
<keyword evidence="5" id="KW-1185">Reference proteome</keyword>
<feature type="chain" id="PRO_5039188479" evidence="2">
    <location>
        <begin position="28"/>
        <end position="328"/>
    </location>
</feature>
<dbReference type="Proteomes" id="UP000179284">
    <property type="component" value="Chromosome I"/>
</dbReference>
<dbReference type="Pfam" id="PF01841">
    <property type="entry name" value="Transglut_core"/>
    <property type="match status" value="1"/>
</dbReference>
<dbReference type="InterPro" id="IPR002931">
    <property type="entry name" value="Transglutaminase-like"/>
</dbReference>
<name>A0A1D9P2R6_9FIRM</name>
<keyword evidence="2" id="KW-0732">Signal</keyword>
<dbReference type="InterPro" id="IPR038765">
    <property type="entry name" value="Papain-like_cys_pep_sf"/>
</dbReference>
<dbReference type="EMBL" id="CP017831">
    <property type="protein sequence ID" value="AOZ96888.1"/>
    <property type="molecule type" value="Genomic_DNA"/>
</dbReference>
<dbReference type="Gene3D" id="3.10.620.30">
    <property type="match status" value="1"/>
</dbReference>